<evidence type="ECO:0000313" key="2">
    <source>
        <dbReference type="Proteomes" id="UP000694924"/>
    </source>
</evidence>
<organism evidence="2 3">
    <name type="scientific">Polistes dominula</name>
    <name type="common">European paper wasp</name>
    <name type="synonym">Vespa dominula</name>
    <dbReference type="NCBI Taxonomy" id="743375"/>
    <lineage>
        <taxon>Eukaryota</taxon>
        <taxon>Metazoa</taxon>
        <taxon>Ecdysozoa</taxon>
        <taxon>Arthropoda</taxon>
        <taxon>Hexapoda</taxon>
        <taxon>Insecta</taxon>
        <taxon>Pterygota</taxon>
        <taxon>Neoptera</taxon>
        <taxon>Endopterygota</taxon>
        <taxon>Hymenoptera</taxon>
        <taxon>Apocrita</taxon>
        <taxon>Aculeata</taxon>
        <taxon>Vespoidea</taxon>
        <taxon>Vespidae</taxon>
        <taxon>Polistinae</taxon>
        <taxon>Polistini</taxon>
        <taxon>Polistes</taxon>
    </lineage>
</organism>
<evidence type="ECO:0000259" key="1">
    <source>
        <dbReference type="Pfam" id="PF15813"/>
    </source>
</evidence>
<sequence>MDNENKEFVSHATLLRKEELHCVVCEIDFIEVQNSLAKSNNHWQTLKCRLIIHIFPEIIASPQPGTDNSIVIIVSNEFLKTGKLQETLRTLNMLFKNPQPVTREDYIVCLNYTIECKLAPRWNKVGQYFVQGKQFYMSMQEMNALKLEISINDENVSFKFQPKKLKIPFIQLEDFYLLRSMLVDFLIDCNGFINLIDFSQSVYALPSMCKGKVISVTKQIPSSCPFKDYIQLRRHWKNMYGYRLPQTPEGIIYYNIKFPFSNVNRFTYPSTCVAFKPIQLFPCNESEHIISQFIDDICETISDICGKRLQILSYQKPNVQLFSLNENTSSIKNKLSPPENKEKSSVFMDMTNIEKKQKLEFSSKYEDCLLTNAEKPMCQTLKPTGYLTEIEQIHTTSKPVAVNNKKTILNDHEKINDAYEEKMSSF</sequence>
<dbReference type="Proteomes" id="UP000694924">
    <property type="component" value="Unplaced"/>
</dbReference>
<reference evidence="3" key="1">
    <citation type="submission" date="2025-08" db="UniProtKB">
        <authorList>
            <consortium name="RefSeq"/>
        </authorList>
    </citation>
    <scope>IDENTIFICATION</scope>
    <source>
        <tissue evidence="3">Whole body</tissue>
    </source>
</reference>
<dbReference type="RefSeq" id="XP_015181521.1">
    <property type="nucleotide sequence ID" value="XM_015326035.1"/>
</dbReference>
<gene>
    <name evidence="3" type="primary">LOC107069072</name>
</gene>
<dbReference type="PANTHER" id="PTHR28495:SF1">
    <property type="entry name" value="GENE, 17266-RELATED"/>
    <property type="match status" value="1"/>
</dbReference>
<dbReference type="Pfam" id="PF15813">
    <property type="entry name" value="DUF4708"/>
    <property type="match status" value="1"/>
</dbReference>
<proteinExistence type="predicted"/>
<dbReference type="PANTHER" id="PTHR28495">
    <property type="entry name" value="HYPOTHETICAL PROTEIN LOC100359752"/>
    <property type="match status" value="1"/>
</dbReference>
<dbReference type="GeneID" id="107069072"/>
<accession>A0ABM1IMT4</accession>
<evidence type="ECO:0000313" key="3">
    <source>
        <dbReference type="RefSeq" id="XP_015181521.1"/>
    </source>
</evidence>
<protein>
    <submittedName>
        <fullName evidence="3">Uncharacterized protein C18orf63-like</fullName>
    </submittedName>
</protein>
<name>A0ABM1IMT4_POLDO</name>
<dbReference type="InterPro" id="IPR031643">
    <property type="entry name" value="DUF4708"/>
</dbReference>
<feature type="domain" description="DUF4708" evidence="1">
    <location>
        <begin position="33"/>
        <end position="282"/>
    </location>
</feature>
<keyword evidence="2" id="KW-1185">Reference proteome</keyword>